<comment type="caution">
    <text evidence="7">The sequence shown here is derived from an EMBL/GenBank/DDBJ whole genome shotgun (WGS) entry which is preliminary data.</text>
</comment>
<keyword evidence="4 6" id="KW-1133">Transmembrane helix</keyword>
<dbReference type="Pfam" id="PF01943">
    <property type="entry name" value="Polysacc_synt"/>
    <property type="match status" value="1"/>
</dbReference>
<sequence>MRNNDQSQVIKGAFFLSLAALFAKILSAFYRIPFQNMAGDMGFYVYQQVYPFYGVITILALYGFPVVLSRQVAEKKAHGKQEEANELVLYSFLGIFLFSLIVCVGFLFFARHIAVLIGDESLEPLMRVVGIGFLFLPLLSTLRGVGQGNEEMGPSAFSHVGEQFMRVFAILIITYLLVDYHANPYEIGIGALYGSLIGSVIGCVILTVMTKGKLATIRNWKLSVRSFFYHNLNLFKQSIFICLNALVLLLFQLVDVFTIVRLLQSVGVVEEQAFLAKGIYDRGQPLLQLGTILTTTVALALVPLLSKSIALNKIRDAQMYRDVSMRMAVLIGGGATLGLILLMEPINHMLFTDGSGTFVLQVLAFSIFPCTVYLAGAAILQGYGKIHIPFYAISIGVFVKLGGNILFVPFFETTLGAAIANVLAFTVMMGIVLYAIKAQGEIIVVQKQSFMIVIITLLVMGMSVFIVKQFIIAPIFPQTRMGSSLLAILLSTFGGLIVALSLLVTNLLTKREWASMPKLLKVRRKMIGFITRV</sequence>
<dbReference type="PIRSF" id="PIRSF038958">
    <property type="entry name" value="PG_synth_SpoVB"/>
    <property type="match status" value="1"/>
</dbReference>
<feature type="transmembrane region" description="Helical" evidence="6">
    <location>
        <begin position="50"/>
        <end position="68"/>
    </location>
</feature>
<dbReference type="RefSeq" id="WP_204469326.1">
    <property type="nucleotide sequence ID" value="NZ_JAFBCV010000028.1"/>
</dbReference>
<keyword evidence="2" id="KW-1003">Cell membrane</keyword>
<organism evidence="7 8">
    <name type="scientific">Shouchella xiaoxiensis</name>
    <dbReference type="NCBI Taxonomy" id="766895"/>
    <lineage>
        <taxon>Bacteria</taxon>
        <taxon>Bacillati</taxon>
        <taxon>Bacillota</taxon>
        <taxon>Bacilli</taxon>
        <taxon>Bacillales</taxon>
        <taxon>Bacillaceae</taxon>
        <taxon>Shouchella</taxon>
    </lineage>
</organism>
<feature type="transmembrane region" description="Helical" evidence="6">
    <location>
        <begin position="390"/>
        <end position="411"/>
    </location>
</feature>
<dbReference type="EMBL" id="JAFBCV010000028">
    <property type="protein sequence ID" value="MBM7841296.1"/>
    <property type="molecule type" value="Genomic_DNA"/>
</dbReference>
<gene>
    <name evidence="7" type="ORF">JOC54_004599</name>
</gene>
<comment type="subcellular location">
    <subcellularLocation>
        <location evidence="1">Cell membrane</location>
        <topology evidence="1">Multi-pass membrane protein</topology>
    </subcellularLocation>
</comment>
<keyword evidence="5 6" id="KW-0472">Membrane</keyword>
<evidence type="ECO:0000256" key="2">
    <source>
        <dbReference type="ARBA" id="ARBA00022475"/>
    </source>
</evidence>
<dbReference type="CDD" id="cd13124">
    <property type="entry name" value="MATE_SpoVB_like"/>
    <property type="match status" value="1"/>
</dbReference>
<proteinExistence type="predicted"/>
<dbReference type="InterPro" id="IPR050833">
    <property type="entry name" value="Poly_Biosynth_Transport"/>
</dbReference>
<dbReference type="PANTHER" id="PTHR30250">
    <property type="entry name" value="PST FAMILY PREDICTED COLANIC ACID TRANSPORTER"/>
    <property type="match status" value="1"/>
</dbReference>
<dbReference type="PANTHER" id="PTHR30250:SF29">
    <property type="entry name" value="POLYSACCHARIDE BIOSYNTHESIS PROTEIN C-TERMINAL DOMAIN-CONTAINING PROTEIN"/>
    <property type="match status" value="1"/>
</dbReference>
<evidence type="ECO:0000256" key="3">
    <source>
        <dbReference type="ARBA" id="ARBA00022692"/>
    </source>
</evidence>
<evidence type="ECO:0000313" key="8">
    <source>
        <dbReference type="Proteomes" id="UP001179280"/>
    </source>
</evidence>
<evidence type="ECO:0000313" key="7">
    <source>
        <dbReference type="EMBL" id="MBM7841296.1"/>
    </source>
</evidence>
<evidence type="ECO:0000256" key="5">
    <source>
        <dbReference type="ARBA" id="ARBA00023136"/>
    </source>
</evidence>
<feature type="transmembrane region" description="Helical" evidence="6">
    <location>
        <begin position="327"/>
        <end position="346"/>
    </location>
</feature>
<feature type="transmembrane region" description="Helical" evidence="6">
    <location>
        <begin position="239"/>
        <end position="260"/>
    </location>
</feature>
<feature type="transmembrane region" description="Helical" evidence="6">
    <location>
        <begin position="163"/>
        <end position="181"/>
    </location>
</feature>
<feature type="transmembrane region" description="Helical" evidence="6">
    <location>
        <begin position="125"/>
        <end position="142"/>
    </location>
</feature>
<feature type="transmembrane region" description="Helical" evidence="6">
    <location>
        <begin position="187"/>
        <end position="209"/>
    </location>
</feature>
<evidence type="ECO:0000256" key="1">
    <source>
        <dbReference type="ARBA" id="ARBA00004651"/>
    </source>
</evidence>
<feature type="transmembrane region" description="Helical" evidence="6">
    <location>
        <begin position="286"/>
        <end position="306"/>
    </location>
</feature>
<accession>A0ABS2T0I2</accession>
<dbReference type="InterPro" id="IPR002797">
    <property type="entry name" value="Polysacc_synth"/>
</dbReference>
<evidence type="ECO:0000256" key="4">
    <source>
        <dbReference type="ARBA" id="ARBA00022989"/>
    </source>
</evidence>
<protein>
    <submittedName>
        <fullName evidence="7">PST family polysaccharide transporter</fullName>
    </submittedName>
</protein>
<keyword evidence="8" id="KW-1185">Reference proteome</keyword>
<evidence type="ECO:0000256" key="6">
    <source>
        <dbReference type="SAM" id="Phobius"/>
    </source>
</evidence>
<feature type="transmembrane region" description="Helical" evidence="6">
    <location>
        <begin position="358"/>
        <end position="383"/>
    </location>
</feature>
<reference evidence="7" key="1">
    <citation type="submission" date="2021-01" db="EMBL/GenBank/DDBJ databases">
        <title>Genomic Encyclopedia of Type Strains, Phase IV (KMG-IV): sequencing the most valuable type-strain genomes for metagenomic binning, comparative biology and taxonomic classification.</title>
        <authorList>
            <person name="Goeker M."/>
        </authorList>
    </citation>
    <scope>NUCLEOTIDE SEQUENCE</scope>
    <source>
        <strain evidence="7">DSM 21943</strain>
    </source>
</reference>
<keyword evidence="3 6" id="KW-0812">Transmembrane</keyword>
<dbReference type="Proteomes" id="UP001179280">
    <property type="component" value="Unassembled WGS sequence"/>
</dbReference>
<feature type="transmembrane region" description="Helical" evidence="6">
    <location>
        <begin position="484"/>
        <end position="508"/>
    </location>
</feature>
<feature type="transmembrane region" description="Helical" evidence="6">
    <location>
        <begin position="88"/>
        <end position="113"/>
    </location>
</feature>
<name>A0ABS2T0I2_9BACI</name>
<feature type="transmembrane region" description="Helical" evidence="6">
    <location>
        <begin position="448"/>
        <end position="472"/>
    </location>
</feature>
<feature type="transmembrane region" description="Helical" evidence="6">
    <location>
        <begin position="12"/>
        <end position="30"/>
    </location>
</feature>
<feature type="transmembrane region" description="Helical" evidence="6">
    <location>
        <begin position="417"/>
        <end position="436"/>
    </location>
</feature>
<dbReference type="InterPro" id="IPR024923">
    <property type="entry name" value="PG_synth_SpoVB"/>
</dbReference>